<comment type="caution">
    <text evidence="2">The sequence shown here is derived from an EMBL/GenBank/DDBJ whole genome shotgun (WGS) entry which is preliminary data.</text>
</comment>
<dbReference type="RefSeq" id="WP_188427944.1">
    <property type="nucleotide sequence ID" value="NZ_BAABKH010000010.1"/>
</dbReference>
<evidence type="ECO:0000256" key="1">
    <source>
        <dbReference type="SAM" id="MobiDB-lite"/>
    </source>
</evidence>
<evidence type="ECO:0000313" key="3">
    <source>
        <dbReference type="Proteomes" id="UP000605670"/>
    </source>
</evidence>
<reference evidence="2" key="2">
    <citation type="submission" date="2020-09" db="EMBL/GenBank/DDBJ databases">
        <authorList>
            <person name="Sun Q."/>
            <person name="Zhou Y."/>
        </authorList>
    </citation>
    <scope>NUCLEOTIDE SEQUENCE</scope>
    <source>
        <strain evidence="2">CGMCC 1.12160</strain>
    </source>
</reference>
<reference evidence="2" key="1">
    <citation type="journal article" date="2014" name="Int. J. Syst. Evol. Microbiol.">
        <title>Complete genome sequence of Corynebacterium casei LMG S-19264T (=DSM 44701T), isolated from a smear-ripened cheese.</title>
        <authorList>
            <consortium name="US DOE Joint Genome Institute (JGI-PGF)"/>
            <person name="Walter F."/>
            <person name="Albersmeier A."/>
            <person name="Kalinowski J."/>
            <person name="Ruckert C."/>
        </authorList>
    </citation>
    <scope>NUCLEOTIDE SEQUENCE</scope>
    <source>
        <strain evidence="2">CGMCC 1.12160</strain>
    </source>
</reference>
<name>A0A917BFH8_9MICO</name>
<feature type="compositionally biased region" description="Gly residues" evidence="1">
    <location>
        <begin position="14"/>
        <end position="26"/>
    </location>
</feature>
<evidence type="ECO:0008006" key="4">
    <source>
        <dbReference type="Google" id="ProtNLM"/>
    </source>
</evidence>
<keyword evidence="3" id="KW-1185">Reference proteome</keyword>
<evidence type="ECO:0000313" key="2">
    <source>
        <dbReference type="EMBL" id="GGF39691.1"/>
    </source>
</evidence>
<dbReference type="Gene3D" id="2.30.110.20">
    <property type="entry name" value="Hcp1-like"/>
    <property type="match status" value="1"/>
</dbReference>
<gene>
    <name evidence="2" type="ORF">GCM10011366_04140</name>
</gene>
<dbReference type="EMBL" id="BMEM01000001">
    <property type="protein sequence ID" value="GGF39691.1"/>
    <property type="molecule type" value="Genomic_DNA"/>
</dbReference>
<dbReference type="InterPro" id="IPR036624">
    <property type="entry name" value="Hcp1-lik_sf"/>
</dbReference>
<dbReference type="InterPro" id="IPR008514">
    <property type="entry name" value="T6SS_Hcp"/>
</dbReference>
<dbReference type="SUPFAM" id="SSF141452">
    <property type="entry name" value="Hcp1-like"/>
    <property type="match status" value="1"/>
</dbReference>
<organism evidence="2 3">
    <name type="scientific">Ornithinimicrobium tianjinense</name>
    <dbReference type="NCBI Taxonomy" id="1195761"/>
    <lineage>
        <taxon>Bacteria</taxon>
        <taxon>Bacillati</taxon>
        <taxon>Actinomycetota</taxon>
        <taxon>Actinomycetes</taxon>
        <taxon>Micrococcales</taxon>
        <taxon>Ornithinimicrobiaceae</taxon>
        <taxon>Ornithinimicrobium</taxon>
    </lineage>
</organism>
<dbReference type="Pfam" id="PF05638">
    <property type="entry name" value="T6SS_HCP"/>
    <property type="match status" value="1"/>
</dbReference>
<feature type="region of interest" description="Disordered" evidence="1">
    <location>
        <begin position="1"/>
        <end position="26"/>
    </location>
</feature>
<dbReference type="PANTHER" id="PTHR34319">
    <property type="entry name" value="MAJOR EXPORTED PROTEIN"/>
    <property type="match status" value="1"/>
</dbReference>
<proteinExistence type="predicted"/>
<dbReference type="Proteomes" id="UP000605670">
    <property type="component" value="Unassembled WGS sequence"/>
</dbReference>
<dbReference type="NCBIfam" id="TIGR03344">
    <property type="entry name" value="VI_effect_Hcp1"/>
    <property type="match status" value="1"/>
</dbReference>
<dbReference type="PANTHER" id="PTHR34319:SF7">
    <property type="entry name" value="HNH ENDONUCLEASE DOMAIN-CONTAINING PROTEIN"/>
    <property type="match status" value="1"/>
</dbReference>
<sequence length="154" mass="16529">MDATLTLVGPHGPVRGGSGRPDGRGGGGIAVLDVRHTLNLSWDTATGRASGRRQHAPVVVTKEVDRSSPVLAQAWAQNLAFTTWTLEVFGVDGLGRRAPAYTLELRRAVVVQITLSAGHDAALPWEMVSFAYDRIVWTWPDGQVTASDDWASTP</sequence>
<dbReference type="AlphaFoldDB" id="A0A917BFH8"/>
<accession>A0A917BFH8</accession>
<protein>
    <recommendedName>
        <fullName evidence="4">Type VI secretion system secreted protein Hcp</fullName>
    </recommendedName>
</protein>
<dbReference type="InterPro" id="IPR052947">
    <property type="entry name" value="T6SS_Hcp1_domain"/>
</dbReference>